<dbReference type="Gene3D" id="1.10.3300.10">
    <property type="entry name" value="Jann2411-like domain"/>
    <property type="match status" value="1"/>
</dbReference>
<sequence>MAKGTRTLTGRTGETYRFDPGSLCLELLLTGGPGPYGHFEILHSAADLAAWLVESRLALAVAFTEDDLRITTRELAAVKDLRDTMHRVAPAVARDEPLHSEDLEHLNAWVTDTPRPRVVPETRVLGWSTPITGTQIRGALAREAVDLVTDLAARVHECTANDCRLLFLDTSRSGNRRWCSMERCGNRNKVRSYRARADQ</sequence>
<dbReference type="RefSeq" id="WP_132124508.1">
    <property type="nucleotide sequence ID" value="NZ_SLWS01000012.1"/>
</dbReference>
<dbReference type="InterPro" id="IPR021005">
    <property type="entry name" value="Znf_CGNR"/>
</dbReference>
<name>A0A4R2J7M4_9PSEU</name>
<dbReference type="Proteomes" id="UP000295680">
    <property type="component" value="Unassembled WGS sequence"/>
</dbReference>
<accession>A0A4R2J7M4</accession>
<evidence type="ECO:0000313" key="2">
    <source>
        <dbReference type="EMBL" id="TCO52606.1"/>
    </source>
</evidence>
<comment type="caution">
    <text evidence="2">The sequence shown here is derived from an EMBL/GenBank/DDBJ whole genome shotgun (WGS) entry which is preliminary data.</text>
</comment>
<dbReference type="SUPFAM" id="SSF160904">
    <property type="entry name" value="Jann2411-like"/>
    <property type="match status" value="1"/>
</dbReference>
<dbReference type="OrthoDB" id="123307at2"/>
<gene>
    <name evidence="2" type="ORF">EV192_112338</name>
</gene>
<keyword evidence="3" id="KW-1185">Reference proteome</keyword>
<reference evidence="2 3" key="1">
    <citation type="submission" date="2019-03" db="EMBL/GenBank/DDBJ databases">
        <title>Genomic Encyclopedia of Type Strains, Phase IV (KMG-IV): sequencing the most valuable type-strain genomes for metagenomic binning, comparative biology and taxonomic classification.</title>
        <authorList>
            <person name="Goeker M."/>
        </authorList>
    </citation>
    <scope>NUCLEOTIDE SEQUENCE [LARGE SCALE GENOMIC DNA]</scope>
    <source>
        <strain evidence="2 3">DSM 45934</strain>
    </source>
</reference>
<dbReference type="PANTHER" id="PTHR35525">
    <property type="entry name" value="BLL6575 PROTEIN"/>
    <property type="match status" value="1"/>
</dbReference>
<feature type="domain" description="Zinc finger CGNR" evidence="1">
    <location>
        <begin position="154"/>
        <end position="196"/>
    </location>
</feature>
<protein>
    <submittedName>
        <fullName evidence="2">Putative RNA-binding Zn ribbon-like protein</fullName>
    </submittedName>
</protein>
<evidence type="ECO:0000259" key="1">
    <source>
        <dbReference type="Pfam" id="PF11706"/>
    </source>
</evidence>
<dbReference type="Pfam" id="PF11706">
    <property type="entry name" value="zf-CGNR"/>
    <property type="match status" value="1"/>
</dbReference>
<dbReference type="InterPro" id="IPR023286">
    <property type="entry name" value="ABATE_dom_sf"/>
</dbReference>
<evidence type="ECO:0000313" key="3">
    <source>
        <dbReference type="Proteomes" id="UP000295680"/>
    </source>
</evidence>
<dbReference type="PANTHER" id="PTHR35525:SF3">
    <property type="entry name" value="BLL6575 PROTEIN"/>
    <property type="match status" value="1"/>
</dbReference>
<organism evidence="2 3">
    <name type="scientific">Actinocrispum wychmicini</name>
    <dbReference type="NCBI Taxonomy" id="1213861"/>
    <lineage>
        <taxon>Bacteria</taxon>
        <taxon>Bacillati</taxon>
        <taxon>Actinomycetota</taxon>
        <taxon>Actinomycetes</taxon>
        <taxon>Pseudonocardiales</taxon>
        <taxon>Pseudonocardiaceae</taxon>
        <taxon>Actinocrispum</taxon>
    </lineage>
</organism>
<dbReference type="InterPro" id="IPR010852">
    <property type="entry name" value="ABATE"/>
</dbReference>
<dbReference type="Pfam" id="PF07336">
    <property type="entry name" value="ABATE"/>
    <property type="match status" value="1"/>
</dbReference>
<dbReference type="EMBL" id="SLWS01000012">
    <property type="protein sequence ID" value="TCO52606.1"/>
    <property type="molecule type" value="Genomic_DNA"/>
</dbReference>
<proteinExistence type="predicted"/>
<dbReference type="AlphaFoldDB" id="A0A4R2J7M4"/>